<gene>
    <name evidence="1" type="ORF">CYCCA115_LOCUS9498</name>
</gene>
<sequence length="31" mass="3644">VMSGVYLWAFTSQSAETRAGSEYWTKYHMKK</sequence>
<comment type="caution">
    <text evidence="1">The sequence shown here is derived from an EMBL/GenBank/DDBJ whole genome shotgun (WGS) entry which is preliminary data.</text>
</comment>
<organism evidence="1 2">
    <name type="scientific">Cylindrotheca closterium</name>
    <dbReference type="NCBI Taxonomy" id="2856"/>
    <lineage>
        <taxon>Eukaryota</taxon>
        <taxon>Sar</taxon>
        <taxon>Stramenopiles</taxon>
        <taxon>Ochrophyta</taxon>
        <taxon>Bacillariophyta</taxon>
        <taxon>Bacillariophyceae</taxon>
        <taxon>Bacillariophycidae</taxon>
        <taxon>Bacillariales</taxon>
        <taxon>Bacillariaceae</taxon>
        <taxon>Cylindrotheca</taxon>
    </lineage>
</organism>
<feature type="non-terminal residue" evidence="1">
    <location>
        <position position="1"/>
    </location>
</feature>
<dbReference type="AlphaFoldDB" id="A0AAD2CUT0"/>
<dbReference type="Proteomes" id="UP001295423">
    <property type="component" value="Unassembled WGS sequence"/>
</dbReference>
<protein>
    <submittedName>
        <fullName evidence="1">Uncharacterized protein</fullName>
    </submittedName>
</protein>
<name>A0AAD2CUT0_9STRA</name>
<accession>A0AAD2CUT0</accession>
<keyword evidence="2" id="KW-1185">Reference proteome</keyword>
<evidence type="ECO:0000313" key="2">
    <source>
        <dbReference type="Proteomes" id="UP001295423"/>
    </source>
</evidence>
<proteinExistence type="predicted"/>
<reference evidence="1" key="1">
    <citation type="submission" date="2023-08" db="EMBL/GenBank/DDBJ databases">
        <authorList>
            <person name="Audoor S."/>
            <person name="Bilcke G."/>
        </authorList>
    </citation>
    <scope>NUCLEOTIDE SEQUENCE</scope>
</reference>
<evidence type="ECO:0000313" key="1">
    <source>
        <dbReference type="EMBL" id="CAJ1945352.1"/>
    </source>
</evidence>
<dbReference type="EMBL" id="CAKOGP040001371">
    <property type="protein sequence ID" value="CAJ1945352.1"/>
    <property type="molecule type" value="Genomic_DNA"/>
</dbReference>